<gene>
    <name evidence="1" type="ORF">IAB80_06190</name>
</gene>
<reference evidence="1" key="2">
    <citation type="journal article" date="2021" name="PeerJ">
        <title>Extensive microbial diversity within the chicken gut microbiome revealed by metagenomics and culture.</title>
        <authorList>
            <person name="Gilroy R."/>
            <person name="Ravi A."/>
            <person name="Getino M."/>
            <person name="Pursley I."/>
            <person name="Horton D.L."/>
            <person name="Alikhan N.F."/>
            <person name="Baker D."/>
            <person name="Gharbi K."/>
            <person name="Hall N."/>
            <person name="Watson M."/>
            <person name="Adriaenssens E.M."/>
            <person name="Foster-Nyarko E."/>
            <person name="Jarju S."/>
            <person name="Secka A."/>
            <person name="Antonio M."/>
            <person name="Oren A."/>
            <person name="Chaudhuri R.R."/>
            <person name="La Ragione R."/>
            <person name="Hildebrand F."/>
            <person name="Pallen M.J."/>
        </authorList>
    </citation>
    <scope>NUCLEOTIDE SEQUENCE</scope>
    <source>
        <strain evidence="1">2478</strain>
    </source>
</reference>
<dbReference type="SUPFAM" id="SSF51126">
    <property type="entry name" value="Pectin lyase-like"/>
    <property type="match status" value="1"/>
</dbReference>
<proteinExistence type="predicted"/>
<comment type="caution">
    <text evidence="1">The sequence shown here is derived from an EMBL/GenBank/DDBJ whole genome shotgun (WGS) entry which is preliminary data.</text>
</comment>
<dbReference type="AlphaFoldDB" id="A0A9D9NM22"/>
<protein>
    <recommendedName>
        <fullName evidence="3">Right handed beta helix domain-containing protein</fullName>
    </recommendedName>
</protein>
<evidence type="ECO:0000313" key="2">
    <source>
        <dbReference type="Proteomes" id="UP000823771"/>
    </source>
</evidence>
<organism evidence="1 2">
    <name type="scientific">Candidatus Cryptobacteroides excrementipullorum</name>
    <dbReference type="NCBI Taxonomy" id="2840761"/>
    <lineage>
        <taxon>Bacteria</taxon>
        <taxon>Pseudomonadati</taxon>
        <taxon>Bacteroidota</taxon>
        <taxon>Bacteroidia</taxon>
        <taxon>Bacteroidales</taxon>
        <taxon>Candidatus Cryptobacteroides</taxon>
    </lineage>
</organism>
<reference evidence="1" key="1">
    <citation type="submission" date="2020-10" db="EMBL/GenBank/DDBJ databases">
        <authorList>
            <person name="Gilroy R."/>
        </authorList>
    </citation>
    <scope>NUCLEOTIDE SEQUENCE</scope>
    <source>
        <strain evidence="1">2478</strain>
    </source>
</reference>
<dbReference type="EMBL" id="JADILZ010000054">
    <property type="protein sequence ID" value="MBO8478456.1"/>
    <property type="molecule type" value="Genomic_DNA"/>
</dbReference>
<dbReference type="InterPro" id="IPR012334">
    <property type="entry name" value="Pectin_lyas_fold"/>
</dbReference>
<dbReference type="Proteomes" id="UP000823771">
    <property type="component" value="Unassembled WGS sequence"/>
</dbReference>
<evidence type="ECO:0000313" key="1">
    <source>
        <dbReference type="EMBL" id="MBO8478456.1"/>
    </source>
</evidence>
<dbReference type="Gene3D" id="2.160.20.10">
    <property type="entry name" value="Single-stranded right-handed beta-helix, Pectin lyase-like"/>
    <property type="match status" value="1"/>
</dbReference>
<sequence length="474" mass="54129">MRKLILLSLAFLFCYPDCVFGWNEGEKVVYVSSSVGDDANDGSIEKPFRTVNNPKIPHKDVIIRLKCGDVFFESLSGYTGVVIESYGRGERPVLCGFKVLENPSAWVQAGENLWKLDMFRDDCFSGFNDDIEHLNDIGCIYMPDSNRMFGHIVQHRKDLKASGDIFLTDKFKQDDMDPETFRYVTLYYDGNPAELGKMCFSVCSHGISGLDSCEVKNITVRGFSKHGISGINNSLIENCTVDVIGGSIQFDTPRWTRYGNGIQFWVKSLFAKNSIIQNCVISRTYDCGSTIQGSPVDVSNPENICFRKNMYFFCRQAFEHFLNSSNTKPCYENCGFTDNICFRMGENMFSSPEGRDAAVLSYENNVKNIAIKDNVFYGSSYYCSRLKPVGMTGNKVYIYPGQYLNHCHYVNGYDSIYVEDEKSIEKYRQWSMDDSDIRILERGSKKDRRIGKSVARKIYRKADSLQRELLKDYL</sequence>
<dbReference type="InterPro" id="IPR011050">
    <property type="entry name" value="Pectin_lyase_fold/virulence"/>
</dbReference>
<evidence type="ECO:0008006" key="3">
    <source>
        <dbReference type="Google" id="ProtNLM"/>
    </source>
</evidence>
<name>A0A9D9NM22_9BACT</name>
<accession>A0A9D9NM22</accession>